<proteinExistence type="predicted"/>
<evidence type="ECO:0000313" key="1">
    <source>
        <dbReference type="EMBL" id="SAL14381.1"/>
    </source>
</evidence>
<sequence length="49" mass="6024">MYIGILVPHVRQPEDHRLHHEHASPQVIARPLHRRTFWQVVKWMFDKVM</sequence>
<dbReference type="Proteomes" id="UP000054770">
    <property type="component" value="Unassembled WGS sequence"/>
</dbReference>
<dbReference type="EMBL" id="FCON02000002">
    <property type="protein sequence ID" value="SAL14381.1"/>
    <property type="molecule type" value="Genomic_DNA"/>
</dbReference>
<protein>
    <submittedName>
        <fullName evidence="1">Uncharacterized protein</fullName>
    </submittedName>
</protein>
<reference evidence="1" key="1">
    <citation type="submission" date="2016-01" db="EMBL/GenBank/DDBJ databases">
        <authorList>
            <person name="Peeters C."/>
        </authorList>
    </citation>
    <scope>NUCLEOTIDE SEQUENCE [LARGE SCALE GENOMIC DNA]</scope>
    <source>
        <strain evidence="1">LMG 22940</strain>
    </source>
</reference>
<evidence type="ECO:0000313" key="2">
    <source>
        <dbReference type="Proteomes" id="UP000054770"/>
    </source>
</evidence>
<name>A0A158F3R8_9BURK</name>
<comment type="caution">
    <text evidence="1">The sequence shown here is derived from an EMBL/GenBank/DDBJ whole genome shotgun (WGS) entry which is preliminary data.</text>
</comment>
<gene>
    <name evidence="1" type="ORF">AWB68_00248</name>
</gene>
<accession>A0A158F3R8</accession>
<dbReference type="AlphaFoldDB" id="A0A158F3R8"/>
<organism evidence="1 2">
    <name type="scientific">Caballeronia choica</name>
    <dbReference type="NCBI Taxonomy" id="326476"/>
    <lineage>
        <taxon>Bacteria</taxon>
        <taxon>Pseudomonadati</taxon>
        <taxon>Pseudomonadota</taxon>
        <taxon>Betaproteobacteria</taxon>
        <taxon>Burkholderiales</taxon>
        <taxon>Burkholderiaceae</taxon>
        <taxon>Caballeronia</taxon>
    </lineage>
</organism>
<keyword evidence="2" id="KW-1185">Reference proteome</keyword>